<dbReference type="AlphaFoldDB" id="A0A4Y2EEE9"/>
<reference evidence="1 2" key="1">
    <citation type="journal article" date="2019" name="Sci. Rep.">
        <title>Orb-weaving spider Araneus ventricosus genome elucidates the spidroin gene catalogue.</title>
        <authorList>
            <person name="Kono N."/>
            <person name="Nakamura H."/>
            <person name="Ohtoshi R."/>
            <person name="Moran D.A.P."/>
            <person name="Shinohara A."/>
            <person name="Yoshida Y."/>
            <person name="Fujiwara M."/>
            <person name="Mori M."/>
            <person name="Tomita M."/>
            <person name="Arakawa K."/>
        </authorList>
    </citation>
    <scope>NUCLEOTIDE SEQUENCE [LARGE SCALE GENOMIC DNA]</scope>
</reference>
<dbReference type="Proteomes" id="UP000499080">
    <property type="component" value="Unassembled WGS sequence"/>
</dbReference>
<evidence type="ECO:0000313" key="2">
    <source>
        <dbReference type="Proteomes" id="UP000499080"/>
    </source>
</evidence>
<accession>A0A4Y2EEE9</accession>
<dbReference type="EMBL" id="BGPR01000565">
    <property type="protein sequence ID" value="GBM26656.1"/>
    <property type="molecule type" value="Genomic_DNA"/>
</dbReference>
<evidence type="ECO:0000313" key="1">
    <source>
        <dbReference type="EMBL" id="GBM26656.1"/>
    </source>
</evidence>
<sequence>MGTVVLGFSNHTRRWRALSFPEGRGLFLMSRVANSKARGRFRKAPTSEAGDPNEKCSCKIDVVDREGSRRIFFSVLLLAAKDPNAYSELCFVKLTA</sequence>
<organism evidence="1 2">
    <name type="scientific">Araneus ventricosus</name>
    <name type="common">Orbweaver spider</name>
    <name type="synonym">Epeira ventricosa</name>
    <dbReference type="NCBI Taxonomy" id="182803"/>
    <lineage>
        <taxon>Eukaryota</taxon>
        <taxon>Metazoa</taxon>
        <taxon>Ecdysozoa</taxon>
        <taxon>Arthropoda</taxon>
        <taxon>Chelicerata</taxon>
        <taxon>Arachnida</taxon>
        <taxon>Araneae</taxon>
        <taxon>Araneomorphae</taxon>
        <taxon>Entelegynae</taxon>
        <taxon>Araneoidea</taxon>
        <taxon>Araneidae</taxon>
        <taxon>Araneus</taxon>
    </lineage>
</organism>
<name>A0A4Y2EEE9_ARAVE</name>
<keyword evidence="2" id="KW-1185">Reference proteome</keyword>
<comment type="caution">
    <text evidence="1">The sequence shown here is derived from an EMBL/GenBank/DDBJ whole genome shotgun (WGS) entry which is preliminary data.</text>
</comment>
<gene>
    <name evidence="1" type="ORF">AVEN_15462_1</name>
</gene>
<protein>
    <submittedName>
        <fullName evidence="1">Uncharacterized protein</fullName>
    </submittedName>
</protein>
<proteinExistence type="predicted"/>